<comment type="caution">
    <text evidence="1">The sequence shown here is derived from an EMBL/GenBank/DDBJ whole genome shotgun (WGS) entry which is preliminary data.</text>
</comment>
<reference evidence="1" key="1">
    <citation type="submission" date="2020-01" db="EMBL/GenBank/DDBJ databases">
        <authorList>
            <consortium name="DOE Joint Genome Institute"/>
            <person name="Haridas S."/>
            <person name="Albert R."/>
            <person name="Binder M."/>
            <person name="Bloem J."/>
            <person name="Labutti K."/>
            <person name="Salamov A."/>
            <person name="Andreopoulos B."/>
            <person name="Baker S.E."/>
            <person name="Barry K."/>
            <person name="Bills G."/>
            <person name="Bluhm B.H."/>
            <person name="Cannon C."/>
            <person name="Castanera R."/>
            <person name="Culley D.E."/>
            <person name="Daum C."/>
            <person name="Ezra D."/>
            <person name="Gonzalez J.B."/>
            <person name="Henrissat B."/>
            <person name="Kuo A."/>
            <person name="Liang C."/>
            <person name="Lipzen A."/>
            <person name="Lutzoni F."/>
            <person name="Magnuson J."/>
            <person name="Mondo S."/>
            <person name="Nolan M."/>
            <person name="Ohm R."/>
            <person name="Pangilinan J."/>
            <person name="Park H.-J."/>
            <person name="Ramirez L."/>
            <person name="Alfaro M."/>
            <person name="Sun H."/>
            <person name="Tritt A."/>
            <person name="Yoshinaga Y."/>
            <person name="Zwiers L.-H."/>
            <person name="Turgeon B.G."/>
            <person name="Goodwin S.B."/>
            <person name="Spatafora J.W."/>
            <person name="Crous P.W."/>
            <person name="Grigoriev I.V."/>
        </authorList>
    </citation>
    <scope>NUCLEOTIDE SEQUENCE</scope>
    <source>
        <strain evidence="1">CBS 394.84</strain>
    </source>
</reference>
<evidence type="ECO:0000313" key="2">
    <source>
        <dbReference type="Proteomes" id="UP000800039"/>
    </source>
</evidence>
<dbReference type="EMBL" id="ML976615">
    <property type="protein sequence ID" value="KAF1847515.1"/>
    <property type="molecule type" value="Genomic_DNA"/>
</dbReference>
<evidence type="ECO:0000313" key="1">
    <source>
        <dbReference type="EMBL" id="KAF1847515.1"/>
    </source>
</evidence>
<name>A0A9P4GKZ0_9PLEO</name>
<dbReference type="GeneID" id="63855807"/>
<sequence length="176" mass="19801">MRLSTFTNYPSLHHQAYSRGIKGFELDLHDVPLDIPSPDLTHQLCSTNDVPLLLFIVNRPLKHASLSLSFLLLVLEFFLHRVLGLRSLFKPVKGSCHALVLFKAELDESVVLGRIRCIGVLALLDAVIVDASIVVVFPFSVPDFWVDLEDFVDRGLGAGDVDQAVERWHAETMWLR</sequence>
<dbReference type="AlphaFoldDB" id="A0A9P4GKZ0"/>
<protein>
    <submittedName>
        <fullName evidence="1">Uncharacterized protein</fullName>
    </submittedName>
</protein>
<accession>A0A9P4GKZ0</accession>
<dbReference type="Proteomes" id="UP000800039">
    <property type="component" value="Unassembled WGS sequence"/>
</dbReference>
<gene>
    <name evidence="1" type="ORF">K460DRAFT_59587</name>
</gene>
<proteinExistence type="predicted"/>
<keyword evidence="2" id="KW-1185">Reference proteome</keyword>
<dbReference type="RefSeq" id="XP_040790078.1">
    <property type="nucleotide sequence ID" value="XM_040938551.1"/>
</dbReference>
<organism evidence="1 2">
    <name type="scientific">Cucurbitaria berberidis CBS 394.84</name>
    <dbReference type="NCBI Taxonomy" id="1168544"/>
    <lineage>
        <taxon>Eukaryota</taxon>
        <taxon>Fungi</taxon>
        <taxon>Dikarya</taxon>
        <taxon>Ascomycota</taxon>
        <taxon>Pezizomycotina</taxon>
        <taxon>Dothideomycetes</taxon>
        <taxon>Pleosporomycetidae</taxon>
        <taxon>Pleosporales</taxon>
        <taxon>Pleosporineae</taxon>
        <taxon>Cucurbitariaceae</taxon>
        <taxon>Cucurbitaria</taxon>
    </lineage>
</organism>